<sequence>MRLVDRQLTEAFAAEFEADGFGRRGWMVLNLLAGDVDDERLARLAERVATHSHKGGGKLFRALAERGWIVEEDGTWTLTDEGRAQRDVFKTRVDAIRERVTAAVSPEDYATTVASLEAVAREFGWDGAERMPRGFGRRGFGHGFGPGRGFGPGFGPGRGFGYGHPDFGRGRPGFGPDDAERHGHHGCGPDAHGTSEHRHHGRHGHPGAREGRKTERAYERGFEAGFAAASRVSSKS</sequence>
<protein>
    <recommendedName>
        <fullName evidence="4">MarR family transcriptional regulator</fullName>
    </recommendedName>
</protein>
<evidence type="ECO:0000313" key="2">
    <source>
        <dbReference type="EMBL" id="KAA9108392.1"/>
    </source>
</evidence>
<name>A0A5J5J1D0_9MICO</name>
<feature type="compositionally biased region" description="Basic residues" evidence="1">
    <location>
        <begin position="197"/>
        <end position="206"/>
    </location>
</feature>
<feature type="region of interest" description="Disordered" evidence="1">
    <location>
        <begin position="171"/>
        <end position="220"/>
    </location>
</feature>
<dbReference type="InterPro" id="IPR036388">
    <property type="entry name" value="WH-like_DNA-bd_sf"/>
</dbReference>
<evidence type="ECO:0000313" key="3">
    <source>
        <dbReference type="Proteomes" id="UP000325827"/>
    </source>
</evidence>
<evidence type="ECO:0008006" key="4">
    <source>
        <dbReference type="Google" id="ProtNLM"/>
    </source>
</evidence>
<dbReference type="InterPro" id="IPR036390">
    <property type="entry name" value="WH_DNA-bd_sf"/>
</dbReference>
<gene>
    <name evidence="2" type="ORF">F6B43_13505</name>
</gene>
<reference evidence="3" key="1">
    <citation type="submission" date="2019-09" db="EMBL/GenBank/DDBJ databases">
        <title>Mumia zhuanghuii sp. nov. isolated from the intestinal contents of plateau pika (Ochotona curzoniae) in the Qinghai-Tibet plateau of China.</title>
        <authorList>
            <person name="Tian Z."/>
        </authorList>
    </citation>
    <scope>NUCLEOTIDE SEQUENCE [LARGE SCALE GENOMIC DNA]</scope>
    <source>
        <strain evidence="3">JCM 30598</strain>
    </source>
</reference>
<dbReference type="OrthoDB" id="3697068at2"/>
<evidence type="ECO:0000256" key="1">
    <source>
        <dbReference type="SAM" id="MobiDB-lite"/>
    </source>
</evidence>
<dbReference type="Gene3D" id="1.10.10.10">
    <property type="entry name" value="Winged helix-like DNA-binding domain superfamily/Winged helix DNA-binding domain"/>
    <property type="match status" value="1"/>
</dbReference>
<dbReference type="Proteomes" id="UP000325827">
    <property type="component" value="Unassembled WGS sequence"/>
</dbReference>
<dbReference type="EMBL" id="VYSA01000002">
    <property type="protein sequence ID" value="KAA9108392.1"/>
    <property type="molecule type" value="Genomic_DNA"/>
</dbReference>
<dbReference type="AlphaFoldDB" id="A0A5J5J1D0"/>
<dbReference type="SUPFAM" id="SSF46785">
    <property type="entry name" value="Winged helix' DNA-binding domain"/>
    <property type="match status" value="1"/>
</dbReference>
<feature type="compositionally biased region" description="Basic and acidic residues" evidence="1">
    <location>
        <begin position="207"/>
        <end position="220"/>
    </location>
</feature>
<proteinExistence type="predicted"/>
<accession>A0A5J5J1D0</accession>
<keyword evidence="3" id="KW-1185">Reference proteome</keyword>
<organism evidence="2 3">
    <name type="scientific">Microbacterium rhizomatis</name>
    <dbReference type="NCBI Taxonomy" id="1631477"/>
    <lineage>
        <taxon>Bacteria</taxon>
        <taxon>Bacillati</taxon>
        <taxon>Actinomycetota</taxon>
        <taxon>Actinomycetes</taxon>
        <taxon>Micrococcales</taxon>
        <taxon>Microbacteriaceae</taxon>
        <taxon>Microbacterium</taxon>
    </lineage>
</organism>
<comment type="caution">
    <text evidence="2">The sequence shown here is derived from an EMBL/GenBank/DDBJ whole genome shotgun (WGS) entry which is preliminary data.</text>
</comment>